<comment type="catalytic activity">
    <reaction evidence="4">
        <text>(2E,4Z)-5-hydroxypenta-2,4-diene-1,2,5-tricarboxylate = (3E,5R)-5-carboxy-2-oxohept-3-enedioate</text>
        <dbReference type="Rhea" id="RHEA:18813"/>
        <dbReference type="ChEBI" id="CHEBI:47961"/>
        <dbReference type="ChEBI" id="CHEBI:87491"/>
        <dbReference type="EC" id="5.3.3.10"/>
    </reaction>
</comment>
<evidence type="ECO:0000256" key="7">
    <source>
        <dbReference type="ARBA" id="ARBA00060680"/>
    </source>
</evidence>
<proteinExistence type="inferred from homology"/>
<reference evidence="9 10" key="1">
    <citation type="submission" date="2015-08" db="EMBL/GenBank/DDBJ databases">
        <title>Complete genome sequence of Sulfurifustis variabilis.</title>
        <authorList>
            <person name="Miura A."/>
            <person name="Kojima H."/>
            <person name="Fukui M."/>
        </authorList>
    </citation>
    <scope>NUCLEOTIDE SEQUENCE [LARGE SCALE GENOMIC DNA]</scope>
    <source>
        <strain evidence="10">skN76</strain>
    </source>
</reference>
<organism evidence="9 10">
    <name type="scientific">Sulfurifustis variabilis</name>
    <dbReference type="NCBI Taxonomy" id="1675686"/>
    <lineage>
        <taxon>Bacteria</taxon>
        <taxon>Pseudomonadati</taxon>
        <taxon>Pseudomonadota</taxon>
        <taxon>Gammaproteobacteria</taxon>
        <taxon>Acidiferrobacterales</taxon>
        <taxon>Acidiferrobacteraceae</taxon>
        <taxon>Sulfurifustis</taxon>
    </lineage>
</organism>
<protein>
    <submittedName>
        <fullName evidence="9">5-carboxymethyl-2-hydroxymuconate isomerase</fullName>
    </submittedName>
</protein>
<dbReference type="GO" id="GO:0046872">
    <property type="term" value="F:metal ion binding"/>
    <property type="evidence" value="ECO:0007669"/>
    <property type="project" value="UniProtKB-KW"/>
</dbReference>
<keyword evidence="2" id="KW-0479">Metal-binding</keyword>
<dbReference type="Pfam" id="PF01557">
    <property type="entry name" value="FAA_hydrolase"/>
    <property type="match status" value="1"/>
</dbReference>
<dbReference type="PANTHER" id="PTHR42796:SF4">
    <property type="entry name" value="FUMARYLACETOACETATE HYDROLASE DOMAIN-CONTAINING PROTEIN 2A"/>
    <property type="match status" value="1"/>
</dbReference>
<name>A0A1B4V3M5_9GAMM</name>
<dbReference type="Gene3D" id="3.90.850.10">
    <property type="entry name" value="Fumarylacetoacetase-like, C-terminal domain"/>
    <property type="match status" value="1"/>
</dbReference>
<dbReference type="KEGG" id="sva:SVA_1400"/>
<accession>A0A1B4V3M5</accession>
<evidence type="ECO:0000313" key="10">
    <source>
        <dbReference type="Proteomes" id="UP000218899"/>
    </source>
</evidence>
<comment type="function">
    <text evidence="5">Decarboxylates OPET (5-oxo-pent-3-ene-1,2,5-tricarboxylic acid) into HHDD (2-hydroxy-hept-2,4-diene-1,7-dioate) and isomerizes it to OHED (2-oxo-hept-3-ene-1,7-dioate).</text>
</comment>
<evidence type="ECO:0000259" key="8">
    <source>
        <dbReference type="Pfam" id="PF01557"/>
    </source>
</evidence>
<evidence type="ECO:0000313" key="9">
    <source>
        <dbReference type="EMBL" id="BAU47965.1"/>
    </source>
</evidence>
<evidence type="ECO:0000256" key="4">
    <source>
        <dbReference type="ARBA" id="ARBA00052790"/>
    </source>
</evidence>
<feature type="domain" description="Fumarylacetoacetase-like C-terminal" evidence="8">
    <location>
        <begin position="75"/>
        <end position="286"/>
    </location>
</feature>
<dbReference type="AlphaFoldDB" id="A0A1B4V3M5"/>
<dbReference type="GO" id="GO:0008704">
    <property type="term" value="F:5-carboxymethyl-2-hydroxymuconate delta-isomerase activity"/>
    <property type="evidence" value="ECO:0007669"/>
    <property type="project" value="UniProtKB-EC"/>
</dbReference>
<evidence type="ECO:0000256" key="5">
    <source>
        <dbReference type="ARBA" id="ARBA00057150"/>
    </source>
</evidence>
<comment type="similarity">
    <text evidence="1">Belongs to the FAH family.</text>
</comment>
<dbReference type="OrthoDB" id="9805307at2"/>
<keyword evidence="10" id="KW-1185">Reference proteome</keyword>
<dbReference type="Proteomes" id="UP000218899">
    <property type="component" value="Chromosome"/>
</dbReference>
<dbReference type="GO" id="GO:0019752">
    <property type="term" value="P:carboxylic acid metabolic process"/>
    <property type="evidence" value="ECO:0007669"/>
    <property type="project" value="UniProtKB-ARBA"/>
</dbReference>
<dbReference type="PANTHER" id="PTHR42796">
    <property type="entry name" value="FUMARYLACETOACETATE HYDROLASE DOMAIN-CONTAINING PROTEIN 2A-RELATED"/>
    <property type="match status" value="1"/>
</dbReference>
<gene>
    <name evidence="9" type="ORF">SVA_1400</name>
</gene>
<evidence type="ECO:0000256" key="2">
    <source>
        <dbReference type="ARBA" id="ARBA00022723"/>
    </source>
</evidence>
<comment type="pathway">
    <text evidence="7">Aromatic compound metabolism; 4-hydroxyphenylacetate degradation; pyruvate and succinate semialdehyde from 4-hydroxyphenylacetate: step 5/7.</text>
</comment>
<sequence>MRLVTCLHEGRARVGVVREDRIRLPVIEDWSRAMIRLIDAGPAAWARLARAGADVELPLAEAELLAPLPRPRKNIMCLGWNYAEHAQESAASQGREAKLPEHPMVFTKNVTSVNAPYGEIPCHDGVTGELDWEVELGVIIGKGGRGIPRERALDHVFGYTVINDISARDLQFRHKQYFIGKSLDGACPMGPLIVTADEIPDPQALWLRSWVNGSLKQDSSTRHMIFPVAEIIHVLSRGMTLEPGDVIATGTPSGVGFARTPPEFLKRGDVVECEVEGIGRLRNRIV</sequence>
<evidence type="ECO:0000256" key="3">
    <source>
        <dbReference type="ARBA" id="ARBA00051258"/>
    </source>
</evidence>
<comment type="catalytic activity">
    <reaction evidence="3">
        <text>(3E,5R)-5-carboxy-2-oxohept-3-enedioate + H(+) = (4Z)-2-oxohept-4-enedioate + CO2</text>
        <dbReference type="Rhea" id="RHEA:14397"/>
        <dbReference type="ChEBI" id="CHEBI:15378"/>
        <dbReference type="ChEBI" id="CHEBI:16526"/>
        <dbReference type="ChEBI" id="CHEBI:87491"/>
        <dbReference type="ChEBI" id="CHEBI:87507"/>
        <dbReference type="EC" id="4.1.1.68"/>
    </reaction>
</comment>
<evidence type="ECO:0000256" key="1">
    <source>
        <dbReference type="ARBA" id="ARBA00010211"/>
    </source>
</evidence>
<dbReference type="InterPro" id="IPR036663">
    <property type="entry name" value="Fumarylacetoacetase_C_sf"/>
</dbReference>
<evidence type="ECO:0000256" key="6">
    <source>
        <dbReference type="ARBA" id="ARBA00060569"/>
    </source>
</evidence>
<dbReference type="InterPro" id="IPR011234">
    <property type="entry name" value="Fumarylacetoacetase-like_C"/>
</dbReference>
<dbReference type="SUPFAM" id="SSF56529">
    <property type="entry name" value="FAH"/>
    <property type="match status" value="1"/>
</dbReference>
<dbReference type="FunFam" id="3.90.850.10:FF:000002">
    <property type="entry name" value="2-hydroxyhepta-2,4-diene-1,7-dioate isomerase"/>
    <property type="match status" value="1"/>
</dbReference>
<dbReference type="InterPro" id="IPR051121">
    <property type="entry name" value="FAH"/>
</dbReference>
<keyword evidence="9" id="KW-0413">Isomerase</keyword>
<dbReference type="GO" id="GO:0018800">
    <property type="term" value="F:5-oxopent-3-ene-1,2,5-tricarboxylate decarboxylase activity"/>
    <property type="evidence" value="ECO:0007669"/>
    <property type="project" value="UniProtKB-EC"/>
</dbReference>
<comment type="pathway">
    <text evidence="6">Aromatic compound metabolism; 4-hydroxyphenylacetate degradation; pyruvate and succinate semialdehyde from 4-hydroxyphenylacetate: step 4/7.</text>
</comment>
<dbReference type="EMBL" id="AP014936">
    <property type="protein sequence ID" value="BAU47965.1"/>
    <property type="molecule type" value="Genomic_DNA"/>
</dbReference>